<sequence>MTAIAIAAGGGGDAVTAAVIAQKMPDLRIEAIMSYSWDRLIIDPSPGPRSSADFYGLIRHDGFYEVTSTAGLRTGGHSTLPRLTRHIDLPILLMDINAGTTGLSNQIRSAAAAFDAEEIVVVDVGGDIVAAGHEPGLRSPLADSVALAAATMSGLTSHVLVAGVGLDGELPVAEVDTRLTRLDATDIAVLTRSDVRGFEPIWSWHPSEANGLLAAGAAGWRGTVETQRNSTIRIDDATTHVFQLRGTVLANDSLSTLVLTATSLAEIEQVLRSRRGYSDVDVERNRLSGHFAARTPTADVLAEIDQYSKDAAARGIDALTIRRVIELAGATDTPSAETLRELLSRQRPDRFRPPLFTARSLESR</sequence>
<protein>
    <recommendedName>
        <fullName evidence="3">DUF1152 domain-containing protein</fullName>
    </recommendedName>
</protein>
<organism evidence="1 2">
    <name type="scientific">Nocardia neocaledoniensis</name>
    <dbReference type="NCBI Taxonomy" id="236511"/>
    <lineage>
        <taxon>Bacteria</taxon>
        <taxon>Bacillati</taxon>
        <taxon>Actinomycetota</taxon>
        <taxon>Actinomycetes</taxon>
        <taxon>Mycobacteriales</taxon>
        <taxon>Nocardiaceae</taxon>
        <taxon>Nocardia</taxon>
    </lineage>
</organism>
<evidence type="ECO:0008006" key="3">
    <source>
        <dbReference type="Google" id="ProtNLM"/>
    </source>
</evidence>
<dbReference type="Pfam" id="PF06626">
    <property type="entry name" value="DUF1152"/>
    <property type="match status" value="1"/>
</dbReference>
<evidence type="ECO:0000313" key="1">
    <source>
        <dbReference type="EMBL" id="PWV79697.1"/>
    </source>
</evidence>
<dbReference type="RefSeq" id="WP_110036775.1">
    <property type="nucleotide sequence ID" value="NZ_QGTL01000002.1"/>
</dbReference>
<dbReference type="AlphaFoldDB" id="A0A317NXF2"/>
<keyword evidence="2" id="KW-1185">Reference proteome</keyword>
<dbReference type="Proteomes" id="UP000246410">
    <property type="component" value="Unassembled WGS sequence"/>
</dbReference>
<proteinExistence type="predicted"/>
<dbReference type="EMBL" id="QGTL01000002">
    <property type="protein sequence ID" value="PWV79697.1"/>
    <property type="molecule type" value="Genomic_DNA"/>
</dbReference>
<comment type="caution">
    <text evidence="1">The sequence shown here is derived from an EMBL/GenBank/DDBJ whole genome shotgun (WGS) entry which is preliminary data.</text>
</comment>
<accession>A0A317NXF2</accession>
<reference evidence="1 2" key="1">
    <citation type="submission" date="2018-05" db="EMBL/GenBank/DDBJ databases">
        <title>Genomic Encyclopedia of Type Strains, Phase IV (KMG-IV): sequencing the most valuable type-strain genomes for metagenomic binning, comparative biology and taxonomic classification.</title>
        <authorList>
            <person name="Goeker M."/>
        </authorList>
    </citation>
    <scope>NUCLEOTIDE SEQUENCE [LARGE SCALE GENOMIC DNA]</scope>
    <source>
        <strain evidence="1 2">DSM 44717</strain>
    </source>
</reference>
<dbReference type="InterPro" id="IPR010581">
    <property type="entry name" value="DUF1152"/>
</dbReference>
<evidence type="ECO:0000313" key="2">
    <source>
        <dbReference type="Proteomes" id="UP000246410"/>
    </source>
</evidence>
<name>A0A317NXF2_9NOCA</name>
<gene>
    <name evidence="1" type="ORF">DFR69_102763</name>
</gene>